<organism evidence="10 11">
    <name type="scientific">Methanochimaera problematica</name>
    <dbReference type="NCBI Taxonomy" id="2609417"/>
    <lineage>
        <taxon>Archaea</taxon>
        <taxon>Methanobacteriati</taxon>
        <taxon>Methanobacteriota</taxon>
        <taxon>Stenosarchaea group</taxon>
        <taxon>Methanomicrobia</taxon>
        <taxon>Methanomicrobiales</taxon>
        <taxon>Methanomicrobiaceae</taxon>
        <taxon>Methanochimaera</taxon>
    </lineage>
</organism>
<evidence type="ECO:0000256" key="7">
    <source>
        <dbReference type="ARBA" id="ARBA00048668"/>
    </source>
</evidence>
<comment type="catalytic activity">
    <reaction evidence="7">
        <text>5-phospho-alpha-D-ribose 1-diphosphate + nicotinate + ATP + H2O = nicotinate beta-D-ribonucleotide + ADP + phosphate + diphosphate</text>
        <dbReference type="Rhea" id="RHEA:36163"/>
        <dbReference type="ChEBI" id="CHEBI:15377"/>
        <dbReference type="ChEBI" id="CHEBI:30616"/>
        <dbReference type="ChEBI" id="CHEBI:32544"/>
        <dbReference type="ChEBI" id="CHEBI:33019"/>
        <dbReference type="ChEBI" id="CHEBI:43474"/>
        <dbReference type="ChEBI" id="CHEBI:57502"/>
        <dbReference type="ChEBI" id="CHEBI:58017"/>
        <dbReference type="ChEBI" id="CHEBI:456216"/>
        <dbReference type="EC" id="6.3.4.21"/>
    </reaction>
</comment>
<sequence>MGIFQTIDDEIIRAGDCTDIYFIRTEEILAAEDKNPKVTAEITVSSLPDGWGILCGLSDALWLLEGLPIDVYAMPEGSMFYPGEPVIRIVGNYRDFCRFETSLLGFLCHASGIASAAALIKGCAGERAVYSFGSRRQHPSIAEMIERSAWIGGVDGVSNTCAPSGLPLIGTMPHSFVMCYDNPKDSWVSFAKHAPEDVPRVMLCDTFCDEKREALSAAKRGAVAIRLDTPSSRKGDMRSILEEVRWELDVNGFENVRLFLSGGLGAGDILEFRDIVDAFGVGGAIANAPVVDFSLDIVEIEGKPVSKRGKKSGVKEVYEFENGNHILLPAGAPAPENTKPMLKIFMKDGQILSMPDMNKSRMRVLMAIQNMTE</sequence>
<dbReference type="RefSeq" id="WP_317135879.1">
    <property type="nucleotide sequence ID" value="NZ_CP043875.1"/>
</dbReference>
<name>A0AA97FFG0_9EURY</name>
<dbReference type="NCBIfam" id="NF006415">
    <property type="entry name" value="PRK08662.1"/>
    <property type="match status" value="1"/>
</dbReference>
<evidence type="ECO:0000256" key="6">
    <source>
        <dbReference type="ARBA" id="ARBA00022679"/>
    </source>
</evidence>
<dbReference type="EC" id="6.3.4.21" evidence="2"/>
<dbReference type="InterPro" id="IPR007229">
    <property type="entry name" value="Nic_PRibTrfase-Fam"/>
</dbReference>
<dbReference type="InterPro" id="IPR013785">
    <property type="entry name" value="Aldolase_TIM"/>
</dbReference>
<evidence type="ECO:0000256" key="4">
    <source>
        <dbReference type="ARBA" id="ARBA00022598"/>
    </source>
</evidence>
<dbReference type="Gene3D" id="3.20.20.70">
    <property type="entry name" value="Aldolase class I"/>
    <property type="match status" value="1"/>
</dbReference>
<dbReference type="GO" id="GO:0004516">
    <property type="term" value="F:nicotinate phosphoribosyltransferase activity"/>
    <property type="evidence" value="ECO:0007669"/>
    <property type="project" value="UniProtKB-EC"/>
</dbReference>
<dbReference type="InterPro" id="IPR053190">
    <property type="entry name" value="NAPRTase-like"/>
</dbReference>
<dbReference type="PIRSF" id="PIRSF000484">
    <property type="entry name" value="NAPRT"/>
    <property type="match status" value="1"/>
</dbReference>
<keyword evidence="4 10" id="KW-0436">Ligase</keyword>
<dbReference type="Gene3D" id="3.90.1170.20">
    <property type="entry name" value="Quinolinate phosphoribosyl transferase, N-terminal domain"/>
    <property type="match status" value="1"/>
</dbReference>
<keyword evidence="3" id="KW-0597">Phosphoprotein</keyword>
<dbReference type="Pfam" id="PF02749">
    <property type="entry name" value="QRPTase_N"/>
    <property type="match status" value="1"/>
</dbReference>
<gene>
    <name evidence="10" type="ORF">F1737_06980</name>
</gene>
<dbReference type="SUPFAM" id="SSF51690">
    <property type="entry name" value="Nicotinate/Quinolinate PRTase C-terminal domain-like"/>
    <property type="match status" value="1"/>
</dbReference>
<comment type="pathway">
    <text evidence="1">Cofactor biosynthesis; NAD(+) biosynthesis; nicotinate D-ribonucleotide from nicotinate: step 1/1.</text>
</comment>
<evidence type="ECO:0000256" key="1">
    <source>
        <dbReference type="ARBA" id="ARBA00004952"/>
    </source>
</evidence>
<dbReference type="InterPro" id="IPR036068">
    <property type="entry name" value="Nicotinate_pribotase-like_C"/>
</dbReference>
<evidence type="ECO:0000313" key="11">
    <source>
        <dbReference type="Proteomes" id="UP001301797"/>
    </source>
</evidence>
<dbReference type="PANTHER" id="PTHR43202:SF1">
    <property type="entry name" value="NICOTINATE PHOSPHORIBOSYLTRANSFERASE"/>
    <property type="match status" value="1"/>
</dbReference>
<keyword evidence="11" id="KW-1185">Reference proteome</keyword>
<keyword evidence="10" id="KW-0328">Glycosyltransferase</keyword>
<evidence type="ECO:0000259" key="8">
    <source>
        <dbReference type="Pfam" id="PF01729"/>
    </source>
</evidence>
<dbReference type="EMBL" id="CP043875">
    <property type="protein sequence ID" value="WOF16461.1"/>
    <property type="molecule type" value="Genomic_DNA"/>
</dbReference>
<evidence type="ECO:0000256" key="3">
    <source>
        <dbReference type="ARBA" id="ARBA00022553"/>
    </source>
</evidence>
<dbReference type="InterPro" id="IPR037128">
    <property type="entry name" value="Quinolinate_PRibosylTase_N_sf"/>
</dbReference>
<dbReference type="Pfam" id="PF01729">
    <property type="entry name" value="QRPTase_C"/>
    <property type="match status" value="1"/>
</dbReference>
<proteinExistence type="predicted"/>
<protein>
    <recommendedName>
        <fullName evidence="2">nicotinate phosphoribosyltransferase</fullName>
        <ecNumber evidence="2">6.3.4.21</ecNumber>
    </recommendedName>
</protein>
<dbReference type="GeneID" id="85229900"/>
<evidence type="ECO:0000259" key="9">
    <source>
        <dbReference type="Pfam" id="PF02749"/>
    </source>
</evidence>
<dbReference type="PANTHER" id="PTHR43202">
    <property type="entry name" value="NICOTINATE-NUCLEOTIDE PYROPHOSPHORYLASE"/>
    <property type="match status" value="1"/>
</dbReference>
<dbReference type="GO" id="GO:0004514">
    <property type="term" value="F:nicotinate-nucleotide diphosphorylase (carboxylating) activity"/>
    <property type="evidence" value="ECO:0007669"/>
    <property type="project" value="InterPro"/>
</dbReference>
<reference evidence="10 11" key="1">
    <citation type="submission" date="2019-09" db="EMBL/GenBank/DDBJ databases">
        <title>The complete genome of Methanoplanus sp. FWC-SCC4.</title>
        <authorList>
            <person name="Chen S.-C."/>
            <person name="Zhou Y.-Z."/>
            <person name="Lai M.-C."/>
        </authorList>
    </citation>
    <scope>NUCLEOTIDE SEQUENCE [LARGE SCALE GENOMIC DNA]</scope>
    <source>
        <strain evidence="10 11">FWC-SCC4</strain>
    </source>
</reference>
<feature type="domain" description="Quinolinate phosphoribosyl transferase C-terminal" evidence="8">
    <location>
        <begin position="113"/>
        <end position="296"/>
    </location>
</feature>
<evidence type="ECO:0000256" key="2">
    <source>
        <dbReference type="ARBA" id="ARBA00013236"/>
    </source>
</evidence>
<dbReference type="Proteomes" id="UP001301797">
    <property type="component" value="Chromosome"/>
</dbReference>
<accession>A0AA97FFG0</accession>
<keyword evidence="6 10" id="KW-0808">Transferase</keyword>
<evidence type="ECO:0000313" key="10">
    <source>
        <dbReference type="EMBL" id="WOF16461.1"/>
    </source>
</evidence>
<dbReference type="SUPFAM" id="SSF54675">
    <property type="entry name" value="Nicotinate/Quinolinate PRTase N-terminal domain-like"/>
    <property type="match status" value="1"/>
</dbReference>
<evidence type="ECO:0000256" key="5">
    <source>
        <dbReference type="ARBA" id="ARBA00022642"/>
    </source>
</evidence>
<dbReference type="AlphaFoldDB" id="A0AA97FFG0"/>
<feature type="domain" description="Quinolinate phosphoribosyl transferase N-terminal" evidence="9">
    <location>
        <begin position="19"/>
        <end position="111"/>
    </location>
</feature>
<dbReference type="InterPro" id="IPR022412">
    <property type="entry name" value="Quinolinate_PRibosylTrfase_N"/>
</dbReference>
<keyword evidence="5" id="KW-0662">Pyridine nucleotide biosynthesis</keyword>
<dbReference type="KEGG" id="mefw:F1737_06980"/>
<dbReference type="GO" id="GO:0009435">
    <property type="term" value="P:NAD+ biosynthetic process"/>
    <property type="evidence" value="ECO:0007669"/>
    <property type="project" value="InterPro"/>
</dbReference>
<dbReference type="InterPro" id="IPR002638">
    <property type="entry name" value="Quinolinate_PRibosylTrfase_C"/>
</dbReference>